<dbReference type="RefSeq" id="WP_146622621.1">
    <property type="nucleotide sequence ID" value="NZ_BJCC01000015.1"/>
</dbReference>
<dbReference type="PROSITE" id="PS50977">
    <property type="entry name" value="HTH_TETR_2"/>
    <property type="match status" value="1"/>
</dbReference>
<evidence type="ECO:0000256" key="2">
    <source>
        <dbReference type="PROSITE-ProRule" id="PRU00335"/>
    </source>
</evidence>
<sequence length="222" mass="26090">MPRTQKDFAPRKEQLIRIALDLFLEKGYERTTITDLQKAFGLTKGGMYHYFSSKDEILDAVIDKGIQEMMDEWRADIVKLPLEQRLLHLLFSDSANQFTSQLMRYAKSGESSIVTYKVKDRRIKMPIPLMTEVIQEYVDQGIYTCDYPEEAAELLILIAVTCSDIDLWPAETVEKRNRRIENLLLMWKNYVHPPQQHLDEVREKINQFYDMVYQEAADSKDL</sequence>
<proteinExistence type="predicted"/>
<gene>
    <name evidence="4" type="ORF">NRIC_20760</name>
</gene>
<dbReference type="Proteomes" id="UP000290567">
    <property type="component" value="Unassembled WGS sequence"/>
</dbReference>
<evidence type="ECO:0000259" key="3">
    <source>
        <dbReference type="PROSITE" id="PS50977"/>
    </source>
</evidence>
<keyword evidence="1 2" id="KW-0238">DNA-binding</keyword>
<dbReference type="SUPFAM" id="SSF46689">
    <property type="entry name" value="Homeodomain-like"/>
    <property type="match status" value="1"/>
</dbReference>
<dbReference type="PANTHER" id="PTHR43479:SF11">
    <property type="entry name" value="ACREF_ENVCD OPERON REPRESSOR-RELATED"/>
    <property type="match status" value="1"/>
</dbReference>
<feature type="domain" description="HTH tetR-type" evidence="3">
    <location>
        <begin position="9"/>
        <end position="69"/>
    </location>
</feature>
<dbReference type="PRINTS" id="PR00455">
    <property type="entry name" value="HTHTETR"/>
</dbReference>
<organism evidence="4 5">
    <name type="scientific">Enterococcus florum</name>
    <dbReference type="NCBI Taxonomy" id="2480627"/>
    <lineage>
        <taxon>Bacteria</taxon>
        <taxon>Bacillati</taxon>
        <taxon>Bacillota</taxon>
        <taxon>Bacilli</taxon>
        <taxon>Lactobacillales</taxon>
        <taxon>Enterococcaceae</taxon>
        <taxon>Enterococcus</taxon>
    </lineage>
</organism>
<dbReference type="EMBL" id="BJCC01000015">
    <property type="protein sequence ID" value="GCF94185.1"/>
    <property type="molecule type" value="Genomic_DNA"/>
</dbReference>
<name>A0A4P5P847_9ENTE</name>
<dbReference type="Pfam" id="PF00440">
    <property type="entry name" value="TetR_N"/>
    <property type="match status" value="1"/>
</dbReference>
<reference evidence="5" key="1">
    <citation type="submission" date="2019-02" db="EMBL/GenBank/DDBJ databases">
        <title>Draft genome sequence of Enterococcus sp. Gos25-1.</title>
        <authorList>
            <person name="Tanaka N."/>
            <person name="Shiwa Y."/>
            <person name="Fujita N."/>
        </authorList>
    </citation>
    <scope>NUCLEOTIDE SEQUENCE [LARGE SCALE GENOMIC DNA]</scope>
    <source>
        <strain evidence="5">Gos25-1</strain>
    </source>
</reference>
<feature type="DNA-binding region" description="H-T-H motif" evidence="2">
    <location>
        <begin position="32"/>
        <end position="51"/>
    </location>
</feature>
<evidence type="ECO:0000313" key="5">
    <source>
        <dbReference type="Proteomes" id="UP000290567"/>
    </source>
</evidence>
<accession>A0A4P5P847</accession>
<dbReference type="Gene3D" id="1.10.357.10">
    <property type="entry name" value="Tetracycline Repressor, domain 2"/>
    <property type="match status" value="1"/>
</dbReference>
<dbReference type="InterPro" id="IPR009057">
    <property type="entry name" value="Homeodomain-like_sf"/>
</dbReference>
<protein>
    <recommendedName>
        <fullName evidence="3">HTH tetR-type domain-containing protein</fullName>
    </recommendedName>
</protein>
<comment type="caution">
    <text evidence="4">The sequence shown here is derived from an EMBL/GenBank/DDBJ whole genome shotgun (WGS) entry which is preliminary data.</text>
</comment>
<dbReference type="OrthoDB" id="9814200at2"/>
<dbReference type="GO" id="GO:0003677">
    <property type="term" value="F:DNA binding"/>
    <property type="evidence" value="ECO:0007669"/>
    <property type="project" value="UniProtKB-UniRule"/>
</dbReference>
<evidence type="ECO:0000256" key="1">
    <source>
        <dbReference type="ARBA" id="ARBA00023125"/>
    </source>
</evidence>
<evidence type="ECO:0000313" key="4">
    <source>
        <dbReference type="EMBL" id="GCF94185.1"/>
    </source>
</evidence>
<dbReference type="InterPro" id="IPR001647">
    <property type="entry name" value="HTH_TetR"/>
</dbReference>
<dbReference type="PROSITE" id="PS01081">
    <property type="entry name" value="HTH_TETR_1"/>
    <property type="match status" value="1"/>
</dbReference>
<dbReference type="AlphaFoldDB" id="A0A4P5P847"/>
<dbReference type="InterPro" id="IPR050624">
    <property type="entry name" value="HTH-type_Tx_Regulator"/>
</dbReference>
<dbReference type="InterPro" id="IPR023772">
    <property type="entry name" value="DNA-bd_HTH_TetR-type_CS"/>
</dbReference>
<keyword evidence="5" id="KW-1185">Reference proteome</keyword>
<dbReference type="PANTHER" id="PTHR43479">
    <property type="entry name" value="ACREF/ENVCD OPERON REPRESSOR-RELATED"/>
    <property type="match status" value="1"/>
</dbReference>